<dbReference type="Proteomes" id="UP000681722">
    <property type="component" value="Unassembled WGS sequence"/>
</dbReference>
<reference evidence="3" key="1">
    <citation type="submission" date="2021-02" db="EMBL/GenBank/DDBJ databases">
        <authorList>
            <person name="Nowell W R."/>
        </authorList>
    </citation>
    <scope>NUCLEOTIDE SEQUENCE</scope>
</reference>
<evidence type="ECO:0000313" key="5">
    <source>
        <dbReference type="EMBL" id="CAF4226298.1"/>
    </source>
</evidence>
<sequence>MVKESKSRGQTNPEEQTKDYGVGGFSVKGLVGYHSFKSIMDGPYYVQILQDHLIRNARRQFGRRWRLQQDNDPKHRSRVARQFLLNEVSEMIDWPSNSPDVNPVENLCSIIKRLVGKRKPSNLDELDRFLHEEWEETDLVTLNHLGESIKARCLALIDSKGERINY</sequence>
<dbReference type="GO" id="GO:0003676">
    <property type="term" value="F:nucleic acid binding"/>
    <property type="evidence" value="ECO:0007669"/>
    <property type="project" value="InterPro"/>
</dbReference>
<dbReference type="Gene3D" id="3.30.420.10">
    <property type="entry name" value="Ribonuclease H-like superfamily/Ribonuclease H"/>
    <property type="match status" value="1"/>
</dbReference>
<evidence type="ECO:0000313" key="3">
    <source>
        <dbReference type="EMBL" id="CAF1353866.1"/>
    </source>
</evidence>
<proteinExistence type="predicted"/>
<dbReference type="EMBL" id="CAJNOK010022548">
    <property type="protein sequence ID" value="CAF1349681.1"/>
    <property type="molecule type" value="Genomic_DNA"/>
</dbReference>
<dbReference type="EMBL" id="CAJNOQ010015045">
    <property type="protein sequence ID" value="CAF1353866.1"/>
    <property type="molecule type" value="Genomic_DNA"/>
</dbReference>
<dbReference type="OrthoDB" id="6021633at2759"/>
<accession>A0A815HKM8</accession>
<dbReference type="EMBL" id="CAJOBC010065968">
    <property type="protein sequence ID" value="CAF4226298.1"/>
    <property type="molecule type" value="Genomic_DNA"/>
</dbReference>
<keyword evidence="6" id="KW-1185">Reference proteome</keyword>
<dbReference type="InterPro" id="IPR038717">
    <property type="entry name" value="Tc1-like_DDE_dom"/>
</dbReference>
<dbReference type="Proteomes" id="UP000677228">
    <property type="component" value="Unassembled WGS sequence"/>
</dbReference>
<evidence type="ECO:0000313" key="6">
    <source>
        <dbReference type="Proteomes" id="UP000663829"/>
    </source>
</evidence>
<dbReference type="Proteomes" id="UP000663829">
    <property type="component" value="Unassembled WGS sequence"/>
</dbReference>
<evidence type="ECO:0000313" key="2">
    <source>
        <dbReference type="EMBL" id="CAF1349681.1"/>
    </source>
</evidence>
<dbReference type="Proteomes" id="UP000682733">
    <property type="component" value="Unassembled WGS sequence"/>
</dbReference>
<comment type="caution">
    <text evidence="3">The sequence shown here is derived from an EMBL/GenBank/DDBJ whole genome shotgun (WGS) entry which is preliminary data.</text>
</comment>
<dbReference type="InterPro" id="IPR036397">
    <property type="entry name" value="RNaseH_sf"/>
</dbReference>
<dbReference type="AlphaFoldDB" id="A0A815HKM8"/>
<gene>
    <name evidence="3" type="ORF">GPM918_LOCUS31048</name>
    <name evidence="2" type="ORF">OVA965_LOCUS30738</name>
    <name evidence="5" type="ORF">SRO942_LOCUS31685</name>
    <name evidence="4" type="ORF">TMI583_LOCUS31546</name>
</gene>
<dbReference type="Pfam" id="PF13358">
    <property type="entry name" value="DDE_3"/>
    <property type="match status" value="1"/>
</dbReference>
<evidence type="ECO:0000313" key="4">
    <source>
        <dbReference type="EMBL" id="CAF4160378.1"/>
    </source>
</evidence>
<protein>
    <recommendedName>
        <fullName evidence="1">Tc1-like transposase DDE domain-containing protein</fullName>
    </recommendedName>
</protein>
<evidence type="ECO:0000259" key="1">
    <source>
        <dbReference type="Pfam" id="PF13358"/>
    </source>
</evidence>
<name>A0A815HKM8_9BILA</name>
<organism evidence="3 6">
    <name type="scientific">Didymodactylos carnosus</name>
    <dbReference type="NCBI Taxonomy" id="1234261"/>
    <lineage>
        <taxon>Eukaryota</taxon>
        <taxon>Metazoa</taxon>
        <taxon>Spiralia</taxon>
        <taxon>Gnathifera</taxon>
        <taxon>Rotifera</taxon>
        <taxon>Eurotatoria</taxon>
        <taxon>Bdelloidea</taxon>
        <taxon>Philodinida</taxon>
        <taxon>Philodinidae</taxon>
        <taxon>Didymodactylos</taxon>
    </lineage>
</organism>
<dbReference type="EMBL" id="CAJOBA010044185">
    <property type="protein sequence ID" value="CAF4160378.1"/>
    <property type="molecule type" value="Genomic_DNA"/>
</dbReference>
<feature type="domain" description="Tc1-like transposase DDE" evidence="1">
    <location>
        <begin position="52"/>
        <end position="126"/>
    </location>
</feature>